<evidence type="ECO:0000313" key="2">
    <source>
        <dbReference type="EMBL" id="OQR97036.1"/>
    </source>
</evidence>
<evidence type="ECO:0000259" key="1">
    <source>
        <dbReference type="SMART" id="SM00587"/>
    </source>
</evidence>
<evidence type="ECO:0000313" key="3">
    <source>
        <dbReference type="Proteomes" id="UP000243217"/>
    </source>
</evidence>
<dbReference type="InterPro" id="IPR052961">
    <property type="entry name" value="Oxido-Kinase-like_Enzymes"/>
</dbReference>
<dbReference type="InterPro" id="IPR004119">
    <property type="entry name" value="EcKL"/>
</dbReference>
<name>A0A1V9ZGD2_9STRA</name>
<dbReference type="Gene3D" id="3.90.1200.10">
    <property type="match status" value="1"/>
</dbReference>
<organism evidence="2 3">
    <name type="scientific">Thraustotheca clavata</name>
    <dbReference type="NCBI Taxonomy" id="74557"/>
    <lineage>
        <taxon>Eukaryota</taxon>
        <taxon>Sar</taxon>
        <taxon>Stramenopiles</taxon>
        <taxon>Oomycota</taxon>
        <taxon>Saprolegniomycetes</taxon>
        <taxon>Saprolegniales</taxon>
        <taxon>Achlyaceae</taxon>
        <taxon>Thraustotheca</taxon>
    </lineage>
</organism>
<dbReference type="PANTHER" id="PTHR23020">
    <property type="entry name" value="UNCHARACTERIZED NUCLEAR HORMONE RECEPTOR-RELATED"/>
    <property type="match status" value="1"/>
</dbReference>
<protein>
    <recommendedName>
        <fullName evidence="1">CHK kinase-like domain-containing protein</fullName>
    </recommendedName>
</protein>
<dbReference type="PANTHER" id="PTHR23020:SF41">
    <property type="entry name" value="AMINOGLYCOSIDE PHOSPHOTRANSFERASE DOMAIN-CONTAINING PROTEIN"/>
    <property type="match status" value="1"/>
</dbReference>
<dbReference type="AlphaFoldDB" id="A0A1V9ZGD2"/>
<feature type="domain" description="CHK kinase-like" evidence="1">
    <location>
        <begin position="94"/>
        <end position="275"/>
    </location>
</feature>
<dbReference type="Pfam" id="PF02958">
    <property type="entry name" value="EcKL"/>
    <property type="match status" value="1"/>
</dbReference>
<sequence>MTTEVQTLVRSIFANKDIKSVKHESMDVGVLSNVIQINVVFNDQDEQILIAKFPRPEFPIMHTMFAVEAAFYLQTDHSRIPFMLPNLSSASSNAIVLEKVENVTMYKCIDGCPPERIPTIIQKLALLHALHWGKAYPELAAIPGIGANLSAANKQAHFANLFQPFLVDLTLSTQVKNEIINMCQYLSQGQRPTLIHEAVEKYHKTLIHGDFHVANMLFGKNDQIYLVDWATCGASNPLRDLAFFFTISVSAEVRHQVEANILRSYATTLVSHLPSLSIESIETMYYLCQLNQFLILVGYNQLTMSLATLGSSPAKQEALRNGFLKTNERSCLAALNAYHQLKTNVLANMK</sequence>
<dbReference type="OrthoDB" id="191037at2759"/>
<reference evidence="2 3" key="1">
    <citation type="journal article" date="2014" name="Genome Biol. Evol.">
        <title>The secreted proteins of Achlya hypogyna and Thraustotheca clavata identify the ancestral oomycete secretome and reveal gene acquisitions by horizontal gene transfer.</title>
        <authorList>
            <person name="Misner I."/>
            <person name="Blouin N."/>
            <person name="Leonard G."/>
            <person name="Richards T.A."/>
            <person name="Lane C.E."/>
        </authorList>
    </citation>
    <scope>NUCLEOTIDE SEQUENCE [LARGE SCALE GENOMIC DNA]</scope>
    <source>
        <strain evidence="2 3">ATCC 34112</strain>
    </source>
</reference>
<dbReference type="EMBL" id="JNBS01001933">
    <property type="protein sequence ID" value="OQR97036.1"/>
    <property type="molecule type" value="Genomic_DNA"/>
</dbReference>
<gene>
    <name evidence="2" type="ORF">THRCLA_07108</name>
</gene>
<dbReference type="SMART" id="SM00587">
    <property type="entry name" value="CHK"/>
    <property type="match status" value="1"/>
</dbReference>
<dbReference type="STRING" id="74557.A0A1V9ZGD2"/>
<proteinExistence type="predicted"/>
<dbReference type="InterPro" id="IPR011009">
    <property type="entry name" value="Kinase-like_dom_sf"/>
</dbReference>
<dbReference type="InterPro" id="IPR015897">
    <property type="entry name" value="CHK_kinase-like"/>
</dbReference>
<keyword evidence="3" id="KW-1185">Reference proteome</keyword>
<accession>A0A1V9ZGD2</accession>
<comment type="caution">
    <text evidence="2">The sequence shown here is derived from an EMBL/GenBank/DDBJ whole genome shotgun (WGS) entry which is preliminary data.</text>
</comment>
<dbReference type="SUPFAM" id="SSF56112">
    <property type="entry name" value="Protein kinase-like (PK-like)"/>
    <property type="match status" value="1"/>
</dbReference>
<dbReference type="Proteomes" id="UP000243217">
    <property type="component" value="Unassembled WGS sequence"/>
</dbReference>